<dbReference type="AlphaFoldDB" id="A0A2N3IQN0"/>
<reference evidence="5 6" key="1">
    <citation type="journal article" date="2017" name="Front. Microbiol.">
        <title>Strong Genomic and Phenotypic Heterogeneity in the Aeromonas sobria Species Complex.</title>
        <authorList>
            <person name="Gauthier J."/>
            <person name="Vincent A.T."/>
            <person name="Charette S.J."/>
            <person name="Derome N."/>
        </authorList>
    </citation>
    <scope>NUCLEOTIDE SEQUENCE [LARGE SCALE GENOMIC DNA]</scope>
    <source>
        <strain evidence="5 6">TM18</strain>
    </source>
</reference>
<proteinExistence type="inferred from homology"/>
<evidence type="ECO:0000256" key="3">
    <source>
        <dbReference type="RuleBase" id="RU003476"/>
    </source>
</evidence>
<dbReference type="RefSeq" id="WP_101325825.1">
    <property type="nucleotide sequence ID" value="NZ_CAWOPE010000113.1"/>
</dbReference>
<dbReference type="InterPro" id="IPR020084">
    <property type="entry name" value="NUDIX_hydrolase_CS"/>
</dbReference>
<dbReference type="Gene3D" id="3.90.79.10">
    <property type="entry name" value="Nucleoside Triphosphate Pyrophosphohydrolase"/>
    <property type="match status" value="1"/>
</dbReference>
<dbReference type="InterPro" id="IPR015797">
    <property type="entry name" value="NUDIX_hydrolase-like_dom_sf"/>
</dbReference>
<dbReference type="PANTHER" id="PTHR16099">
    <property type="entry name" value="8-OXO-DGTP DIPHOSPHATES NUDT15"/>
    <property type="match status" value="1"/>
</dbReference>
<sequence>MSTLYPRVGVGVILTNGQGLVLLGKRKGSHAPYWSIPGGHLELGESFESAAIREVAEETGLEIRAPEVVAVTNNLETWRESGLHYISVTLHARADGAPQLLEPEKCEGWIWCDPQDLPQPHFDASRQSIACWLAGRCYLPSDLPMVSAESAELS</sequence>
<evidence type="ECO:0000313" key="6">
    <source>
        <dbReference type="Proteomes" id="UP000233467"/>
    </source>
</evidence>
<dbReference type="FunFam" id="3.90.79.10:FF:000060">
    <property type="entry name" value="Nudix hydrolase 1"/>
    <property type="match status" value="1"/>
</dbReference>
<evidence type="ECO:0000256" key="1">
    <source>
        <dbReference type="ARBA" id="ARBA00001946"/>
    </source>
</evidence>
<dbReference type="InterPro" id="IPR020476">
    <property type="entry name" value="Nudix_hydrolase"/>
</dbReference>
<keyword evidence="6" id="KW-1185">Reference proteome</keyword>
<dbReference type="EMBL" id="NQMM01000052">
    <property type="protein sequence ID" value="PKQ73782.1"/>
    <property type="molecule type" value="Genomic_DNA"/>
</dbReference>
<evidence type="ECO:0000313" key="5">
    <source>
        <dbReference type="EMBL" id="PKQ73782.1"/>
    </source>
</evidence>
<comment type="caution">
    <text evidence="5">The sequence shown here is derived from an EMBL/GenBank/DDBJ whole genome shotgun (WGS) entry which is preliminary data.</text>
</comment>
<dbReference type="PROSITE" id="PS00893">
    <property type="entry name" value="NUDIX_BOX"/>
    <property type="match status" value="1"/>
</dbReference>
<comment type="cofactor">
    <cofactor evidence="1">
        <name>Mg(2+)</name>
        <dbReference type="ChEBI" id="CHEBI:18420"/>
    </cofactor>
</comment>
<dbReference type="SUPFAM" id="SSF55811">
    <property type="entry name" value="Nudix"/>
    <property type="match status" value="1"/>
</dbReference>
<dbReference type="PROSITE" id="PS51462">
    <property type="entry name" value="NUDIX"/>
    <property type="match status" value="1"/>
</dbReference>
<name>A0A2N3IQN0_AERSO</name>
<keyword evidence="2 3" id="KW-0378">Hydrolase</keyword>
<dbReference type="Proteomes" id="UP000233467">
    <property type="component" value="Unassembled WGS sequence"/>
</dbReference>
<dbReference type="PANTHER" id="PTHR16099:SF5">
    <property type="entry name" value="NUCLEOTIDE TRIPHOSPHATE DIPHOSPHATASE NUDT15"/>
    <property type="match status" value="1"/>
</dbReference>
<comment type="similarity">
    <text evidence="3">Belongs to the Nudix hydrolase family.</text>
</comment>
<dbReference type="InterPro" id="IPR000086">
    <property type="entry name" value="NUDIX_hydrolase_dom"/>
</dbReference>
<evidence type="ECO:0000256" key="2">
    <source>
        <dbReference type="ARBA" id="ARBA00022801"/>
    </source>
</evidence>
<feature type="domain" description="Nudix hydrolase" evidence="4">
    <location>
        <begin position="5"/>
        <end position="135"/>
    </location>
</feature>
<organism evidence="5 6">
    <name type="scientific">Aeromonas sobria</name>
    <dbReference type="NCBI Taxonomy" id="646"/>
    <lineage>
        <taxon>Bacteria</taxon>
        <taxon>Pseudomonadati</taxon>
        <taxon>Pseudomonadota</taxon>
        <taxon>Gammaproteobacteria</taxon>
        <taxon>Aeromonadales</taxon>
        <taxon>Aeromonadaceae</taxon>
        <taxon>Aeromonas</taxon>
    </lineage>
</organism>
<evidence type="ECO:0000259" key="4">
    <source>
        <dbReference type="PROSITE" id="PS51462"/>
    </source>
</evidence>
<dbReference type="CDD" id="cd04678">
    <property type="entry name" value="NUDIX_MTH2_Nudt15"/>
    <property type="match status" value="1"/>
</dbReference>
<gene>
    <name evidence="5" type="ORF">CJP16_18440</name>
</gene>
<dbReference type="GO" id="GO:0006203">
    <property type="term" value="P:dGTP catabolic process"/>
    <property type="evidence" value="ECO:0007669"/>
    <property type="project" value="TreeGrafter"/>
</dbReference>
<dbReference type="GO" id="GO:0005829">
    <property type="term" value="C:cytosol"/>
    <property type="evidence" value="ECO:0007669"/>
    <property type="project" value="TreeGrafter"/>
</dbReference>
<accession>A0A2N3IQN0</accession>
<dbReference type="PRINTS" id="PR00502">
    <property type="entry name" value="NUDIXFAMILY"/>
</dbReference>
<dbReference type="GO" id="GO:0035539">
    <property type="term" value="F:8-oxo-7,8-dihydrodeoxyguanosine triphosphate pyrophosphatase activity"/>
    <property type="evidence" value="ECO:0007669"/>
    <property type="project" value="TreeGrafter"/>
</dbReference>
<dbReference type="Pfam" id="PF00293">
    <property type="entry name" value="NUDIX"/>
    <property type="match status" value="1"/>
</dbReference>
<protein>
    <submittedName>
        <fullName evidence="5">ADP-ribose pyrophosphatase</fullName>
    </submittedName>
</protein>